<dbReference type="CDD" id="cd01095">
    <property type="entry name" value="Nitrilotriacetate_monoxgenase"/>
    <property type="match status" value="1"/>
</dbReference>
<feature type="binding site" evidence="6">
    <location>
        <position position="219"/>
    </location>
    <ligand>
        <name>FMN</name>
        <dbReference type="ChEBI" id="CHEBI:58210"/>
    </ligand>
</feature>
<feature type="binding site" evidence="6">
    <location>
        <position position="148"/>
    </location>
    <ligand>
        <name>FMN</name>
        <dbReference type="ChEBI" id="CHEBI:58210"/>
    </ligand>
</feature>
<dbReference type="EMBL" id="BMHO01000001">
    <property type="protein sequence ID" value="GGD29220.1"/>
    <property type="molecule type" value="Genomic_DNA"/>
</dbReference>
<gene>
    <name evidence="8" type="primary">ssuD</name>
    <name evidence="8" type="ORF">GCM10010915_06710</name>
</gene>
<dbReference type="GO" id="GO:0016705">
    <property type="term" value="F:oxidoreductase activity, acting on paired donors, with incorporation or reduction of molecular oxygen"/>
    <property type="evidence" value="ECO:0007669"/>
    <property type="project" value="InterPro"/>
</dbReference>
<evidence type="ECO:0000313" key="9">
    <source>
        <dbReference type="Proteomes" id="UP000633205"/>
    </source>
</evidence>
<evidence type="ECO:0000256" key="3">
    <source>
        <dbReference type="ARBA" id="ARBA00023002"/>
    </source>
</evidence>
<dbReference type="AlphaFoldDB" id="A0A917DDF8"/>
<evidence type="ECO:0000256" key="6">
    <source>
        <dbReference type="PIRSR" id="PIRSR000337-1"/>
    </source>
</evidence>
<sequence>MRRQRMILTTFLLPAGYHRDSWRREESRADELAGLPFMADLARTAERAKLDAVFLGDCVHANATMRGDIMMNGFYEPISTLSALAAVTKDIGLIGTVSTSFTEPYNVARQMAGLDHMSGGRAGWNIVTSRDGFANFGGSGVPEAEERYDRADEHVDVVKQLWDSWSDDSIIVDRKAGRWLDTDGLRPIEHAGAQFTVQGPINIPRPPQGHPILVQAGSSATGMAFGSKVADLIYTAQPHLAGAQTFYRDLKKRVAEHGRDPDTVTVLPGIVPVVGRTEAEAREMAQELADNVDLDAGRRQVAGDLFLDIDDIAFDERIPAERFSEDPKMGSRYHIFRRKAVEQGLTLGELIVDRARSTGHVWFVGTAAQAADLMIEWFESEACDGFNMNAPFNPEGLDAICDLLVPELTERGYFRTEYEGSTFRENLGLARPSA</sequence>
<evidence type="ECO:0000256" key="5">
    <source>
        <dbReference type="ARBA" id="ARBA00033748"/>
    </source>
</evidence>
<accession>A0A917DDF8</accession>
<reference evidence="8" key="2">
    <citation type="submission" date="2020-09" db="EMBL/GenBank/DDBJ databases">
        <authorList>
            <person name="Sun Q."/>
            <person name="Zhou Y."/>
        </authorList>
    </citation>
    <scope>NUCLEOTIDE SEQUENCE</scope>
    <source>
        <strain evidence="8">CGMCC 1.15152</strain>
    </source>
</reference>
<proteinExistence type="inferred from homology"/>
<dbReference type="Proteomes" id="UP000633205">
    <property type="component" value="Unassembled WGS sequence"/>
</dbReference>
<evidence type="ECO:0000256" key="4">
    <source>
        <dbReference type="ARBA" id="ARBA00023033"/>
    </source>
</evidence>
<dbReference type="Gene3D" id="3.20.20.30">
    <property type="entry name" value="Luciferase-like domain"/>
    <property type="match status" value="1"/>
</dbReference>
<evidence type="ECO:0000256" key="2">
    <source>
        <dbReference type="ARBA" id="ARBA00022643"/>
    </source>
</evidence>
<comment type="caution">
    <text evidence="8">The sequence shown here is derived from an EMBL/GenBank/DDBJ whole genome shotgun (WGS) entry which is preliminary data.</text>
</comment>
<feature type="domain" description="Luciferase-like" evidence="7">
    <location>
        <begin position="33"/>
        <end position="377"/>
    </location>
</feature>
<feature type="binding site" evidence="6">
    <location>
        <position position="218"/>
    </location>
    <ligand>
        <name>FMN</name>
        <dbReference type="ChEBI" id="CHEBI:58210"/>
    </ligand>
</feature>
<dbReference type="InterPro" id="IPR016215">
    <property type="entry name" value="NTA_MOA"/>
</dbReference>
<organism evidence="8 9">
    <name type="scientific">Microbacterium faecale</name>
    <dbReference type="NCBI Taxonomy" id="1804630"/>
    <lineage>
        <taxon>Bacteria</taxon>
        <taxon>Bacillati</taxon>
        <taxon>Actinomycetota</taxon>
        <taxon>Actinomycetes</taxon>
        <taxon>Micrococcales</taxon>
        <taxon>Microbacteriaceae</taxon>
        <taxon>Microbacterium</taxon>
    </lineage>
</organism>
<dbReference type="PANTHER" id="PTHR30011">
    <property type="entry name" value="ALKANESULFONATE MONOOXYGENASE-RELATED"/>
    <property type="match status" value="1"/>
</dbReference>
<dbReference type="GO" id="GO:0004497">
    <property type="term" value="F:monooxygenase activity"/>
    <property type="evidence" value="ECO:0007669"/>
    <property type="project" value="UniProtKB-KW"/>
</dbReference>
<evidence type="ECO:0000313" key="8">
    <source>
        <dbReference type="EMBL" id="GGD29220.1"/>
    </source>
</evidence>
<dbReference type="PANTHER" id="PTHR30011:SF16">
    <property type="entry name" value="C2H2 FINGER DOMAIN TRANSCRIPTION FACTOR (EUROFUNG)-RELATED"/>
    <property type="match status" value="1"/>
</dbReference>
<feature type="binding site" evidence="6">
    <location>
        <position position="96"/>
    </location>
    <ligand>
        <name>FMN</name>
        <dbReference type="ChEBI" id="CHEBI:58210"/>
    </ligand>
</feature>
<protein>
    <submittedName>
        <fullName evidence="8">Monooxygenase</fullName>
    </submittedName>
</protein>
<dbReference type="Pfam" id="PF00296">
    <property type="entry name" value="Bac_luciferase"/>
    <property type="match status" value="1"/>
</dbReference>
<evidence type="ECO:0000259" key="7">
    <source>
        <dbReference type="Pfam" id="PF00296"/>
    </source>
</evidence>
<name>A0A917DDF8_9MICO</name>
<dbReference type="SUPFAM" id="SSF51679">
    <property type="entry name" value="Bacterial luciferase-like"/>
    <property type="match status" value="1"/>
</dbReference>
<reference evidence="8" key="1">
    <citation type="journal article" date="2014" name="Int. J. Syst. Evol. Microbiol.">
        <title>Complete genome sequence of Corynebacterium casei LMG S-19264T (=DSM 44701T), isolated from a smear-ripened cheese.</title>
        <authorList>
            <consortium name="US DOE Joint Genome Institute (JGI-PGF)"/>
            <person name="Walter F."/>
            <person name="Albersmeier A."/>
            <person name="Kalinowski J."/>
            <person name="Ruckert C."/>
        </authorList>
    </citation>
    <scope>NUCLEOTIDE SEQUENCE</scope>
    <source>
        <strain evidence="8">CGMCC 1.15152</strain>
    </source>
</reference>
<keyword evidence="9" id="KW-1185">Reference proteome</keyword>
<feature type="binding site" evidence="6">
    <location>
        <position position="57"/>
    </location>
    <ligand>
        <name>FMN</name>
        <dbReference type="ChEBI" id="CHEBI:58210"/>
    </ligand>
</feature>
<keyword evidence="4 8" id="KW-0503">Monooxygenase</keyword>
<keyword evidence="1 6" id="KW-0285">Flavoprotein</keyword>
<dbReference type="NCBIfam" id="TIGR03860">
    <property type="entry name" value="FMN_nitrolo"/>
    <property type="match status" value="1"/>
</dbReference>
<keyword evidence="3" id="KW-0560">Oxidoreductase</keyword>
<dbReference type="InterPro" id="IPR036661">
    <property type="entry name" value="Luciferase-like_sf"/>
</dbReference>
<evidence type="ECO:0000256" key="1">
    <source>
        <dbReference type="ARBA" id="ARBA00022630"/>
    </source>
</evidence>
<comment type="similarity">
    <text evidence="5">Belongs to the NtaA/SnaA/DszA monooxygenase family.</text>
</comment>
<dbReference type="PIRSF" id="PIRSF000337">
    <property type="entry name" value="NTA_MOA"/>
    <property type="match status" value="1"/>
</dbReference>
<dbReference type="RefSeq" id="WP_188710889.1">
    <property type="nucleotide sequence ID" value="NZ_BMHO01000001.1"/>
</dbReference>
<keyword evidence="2 6" id="KW-0288">FMN</keyword>
<dbReference type="InterPro" id="IPR011251">
    <property type="entry name" value="Luciferase-like_dom"/>
</dbReference>
<dbReference type="InterPro" id="IPR051260">
    <property type="entry name" value="Diverse_substr_monoxygenases"/>
</dbReference>